<protein>
    <recommendedName>
        <fullName evidence="4">Malonyl CoA-acyl carrier protein transacylase</fullName>
        <ecNumber evidence="4">2.3.1.39</ecNumber>
    </recommendedName>
</protein>
<comment type="catalytic activity">
    <reaction evidence="3 4">
        <text>holo-[ACP] + malonyl-CoA = malonyl-[ACP] + CoA</text>
        <dbReference type="Rhea" id="RHEA:41792"/>
        <dbReference type="Rhea" id="RHEA-COMP:9623"/>
        <dbReference type="Rhea" id="RHEA-COMP:9685"/>
        <dbReference type="ChEBI" id="CHEBI:57287"/>
        <dbReference type="ChEBI" id="CHEBI:57384"/>
        <dbReference type="ChEBI" id="CHEBI:64479"/>
        <dbReference type="ChEBI" id="CHEBI:78449"/>
        <dbReference type="EC" id="2.3.1.39"/>
    </reaction>
</comment>
<evidence type="ECO:0000256" key="2">
    <source>
        <dbReference type="ARBA" id="ARBA00023315"/>
    </source>
</evidence>
<keyword evidence="1 4" id="KW-0808">Transferase</keyword>
<dbReference type="RefSeq" id="WP_184971217.1">
    <property type="nucleotide sequence ID" value="NZ_JACHIN010000014.1"/>
</dbReference>
<dbReference type="PANTHER" id="PTHR42681">
    <property type="entry name" value="MALONYL-COA-ACYL CARRIER PROTEIN TRANSACYLASE, MITOCHONDRIAL"/>
    <property type="match status" value="1"/>
</dbReference>
<comment type="similarity">
    <text evidence="4">Belongs to the fabD family.</text>
</comment>
<evidence type="ECO:0000259" key="6">
    <source>
        <dbReference type="SMART" id="SM00827"/>
    </source>
</evidence>
<gene>
    <name evidence="7" type="ORF">HNR40_008229</name>
</gene>
<feature type="active site" evidence="5">
    <location>
        <position position="194"/>
    </location>
</feature>
<dbReference type="PANTHER" id="PTHR42681:SF1">
    <property type="entry name" value="MALONYL-COA-ACYL CARRIER PROTEIN TRANSACYLASE, MITOCHONDRIAL"/>
    <property type="match status" value="1"/>
</dbReference>
<dbReference type="GO" id="GO:0006633">
    <property type="term" value="P:fatty acid biosynthetic process"/>
    <property type="evidence" value="ECO:0007669"/>
    <property type="project" value="TreeGrafter"/>
</dbReference>
<dbReference type="InterPro" id="IPR024925">
    <property type="entry name" value="Malonyl_CoA-ACP_transAc"/>
</dbReference>
<dbReference type="Gene3D" id="3.40.366.10">
    <property type="entry name" value="Malonyl-Coenzyme A Acyl Carrier Protein, domain 2"/>
    <property type="match status" value="1"/>
</dbReference>
<dbReference type="EC" id="2.3.1.39" evidence="4"/>
<evidence type="ECO:0000313" key="8">
    <source>
        <dbReference type="Proteomes" id="UP000568380"/>
    </source>
</evidence>
<dbReference type="GO" id="GO:0005829">
    <property type="term" value="C:cytosol"/>
    <property type="evidence" value="ECO:0007669"/>
    <property type="project" value="TreeGrafter"/>
</dbReference>
<reference evidence="7 8" key="1">
    <citation type="submission" date="2020-08" db="EMBL/GenBank/DDBJ databases">
        <title>Genomic Encyclopedia of Type Strains, Phase IV (KMG-IV): sequencing the most valuable type-strain genomes for metagenomic binning, comparative biology and taxonomic classification.</title>
        <authorList>
            <person name="Goeker M."/>
        </authorList>
    </citation>
    <scope>NUCLEOTIDE SEQUENCE [LARGE SCALE GENOMIC DNA]</scope>
    <source>
        <strain evidence="7 8">DSM 45385</strain>
    </source>
</reference>
<dbReference type="InterPro" id="IPR014043">
    <property type="entry name" value="Acyl_transferase_dom"/>
</dbReference>
<dbReference type="SUPFAM" id="SSF52151">
    <property type="entry name" value="FabD/lysophospholipase-like"/>
    <property type="match status" value="1"/>
</dbReference>
<feature type="active site" evidence="5">
    <location>
        <position position="88"/>
    </location>
</feature>
<dbReference type="InterPro" id="IPR016036">
    <property type="entry name" value="Malonyl_transacylase_ACP-bd"/>
</dbReference>
<keyword evidence="8" id="KW-1185">Reference proteome</keyword>
<dbReference type="InterPro" id="IPR016035">
    <property type="entry name" value="Acyl_Trfase/lysoPLipase"/>
</dbReference>
<evidence type="ECO:0000256" key="1">
    <source>
        <dbReference type="ARBA" id="ARBA00022679"/>
    </source>
</evidence>
<name>A0A7W8EKV0_9ACTN</name>
<evidence type="ECO:0000313" key="7">
    <source>
        <dbReference type="EMBL" id="MBB5082733.1"/>
    </source>
</evidence>
<dbReference type="AlphaFoldDB" id="A0A7W8EKV0"/>
<comment type="caution">
    <text evidence="7">The sequence shown here is derived from an EMBL/GenBank/DDBJ whole genome shotgun (WGS) entry which is preliminary data.</text>
</comment>
<dbReference type="InterPro" id="IPR001227">
    <property type="entry name" value="Ac_transferase_dom_sf"/>
</dbReference>
<keyword evidence="2 4" id="KW-0012">Acyltransferase</keyword>
<proteinExistence type="inferred from homology"/>
<dbReference type="Gene3D" id="3.30.70.250">
    <property type="entry name" value="Malonyl-CoA ACP transacylase, ACP-binding"/>
    <property type="match status" value="1"/>
</dbReference>
<dbReference type="Proteomes" id="UP000568380">
    <property type="component" value="Unassembled WGS sequence"/>
</dbReference>
<evidence type="ECO:0000256" key="4">
    <source>
        <dbReference type="PIRNR" id="PIRNR000446"/>
    </source>
</evidence>
<evidence type="ECO:0000256" key="3">
    <source>
        <dbReference type="ARBA" id="ARBA00048462"/>
    </source>
</evidence>
<evidence type="ECO:0000256" key="5">
    <source>
        <dbReference type="PIRSR" id="PIRSR000446-1"/>
    </source>
</evidence>
<dbReference type="SUPFAM" id="SSF55048">
    <property type="entry name" value="Probable ACP-binding domain of malonyl-CoA ACP transacylase"/>
    <property type="match status" value="1"/>
</dbReference>
<sequence>MVGYLFPGQGTVRVGMGAWLRRNPVARRVLDEFDERLSRPISPICTRGPLDRLVSTEHAQIAVTACNLATHAVLEEEGFQPHVVAGHSVGELSALYAAGVLDLAETARLVELRARLMSRVNVIGGMHAVMGLEVEQVEEMVGWAAGPDEPLVVGLENAPGHVVVSGAMGALDRLAKLATSASKIVELSVGNAFHSPLMDPAVPEWSAAVEVAEMRTPLVPVVPNITAEPTTDLDVIRRALVGQLTGRVLWTRTVAVVDALGPSVEVGDSKVLAGLSRRSGARCLSMAEPSTLRRLAREVAA</sequence>
<dbReference type="EMBL" id="JACHIN010000014">
    <property type="protein sequence ID" value="MBB5082733.1"/>
    <property type="molecule type" value="Genomic_DNA"/>
</dbReference>
<feature type="domain" description="Malonyl-CoA:ACP transacylase (MAT)" evidence="6">
    <location>
        <begin position="5"/>
        <end position="279"/>
    </location>
</feature>
<dbReference type="PIRSF" id="PIRSF000446">
    <property type="entry name" value="Mct"/>
    <property type="match status" value="1"/>
</dbReference>
<organism evidence="7 8">
    <name type="scientific">Nonomuraea endophytica</name>
    <dbReference type="NCBI Taxonomy" id="714136"/>
    <lineage>
        <taxon>Bacteria</taxon>
        <taxon>Bacillati</taxon>
        <taxon>Actinomycetota</taxon>
        <taxon>Actinomycetes</taxon>
        <taxon>Streptosporangiales</taxon>
        <taxon>Streptosporangiaceae</taxon>
        <taxon>Nonomuraea</taxon>
    </lineage>
</organism>
<accession>A0A7W8EKV0</accession>
<dbReference type="SMART" id="SM00827">
    <property type="entry name" value="PKS_AT"/>
    <property type="match status" value="1"/>
</dbReference>
<dbReference type="InterPro" id="IPR050858">
    <property type="entry name" value="Mal-CoA-ACP_Trans/PKS_FabD"/>
</dbReference>
<dbReference type="Pfam" id="PF00698">
    <property type="entry name" value="Acyl_transf_1"/>
    <property type="match status" value="1"/>
</dbReference>
<dbReference type="GO" id="GO:0004314">
    <property type="term" value="F:[acyl-carrier-protein] S-malonyltransferase activity"/>
    <property type="evidence" value="ECO:0007669"/>
    <property type="project" value="UniProtKB-EC"/>
</dbReference>